<organism evidence="1 2">
    <name type="scientific">Amycolatopsis pigmentata</name>
    <dbReference type="NCBI Taxonomy" id="450801"/>
    <lineage>
        <taxon>Bacteria</taxon>
        <taxon>Bacillati</taxon>
        <taxon>Actinomycetota</taxon>
        <taxon>Actinomycetes</taxon>
        <taxon>Pseudonocardiales</taxon>
        <taxon>Pseudonocardiaceae</taxon>
        <taxon>Amycolatopsis</taxon>
    </lineage>
</organism>
<accession>A0ABW5FWH1</accession>
<dbReference type="Gene3D" id="3.90.550.10">
    <property type="entry name" value="Spore Coat Polysaccharide Biosynthesis Protein SpsA, Chain A"/>
    <property type="match status" value="1"/>
</dbReference>
<dbReference type="InterPro" id="IPR029044">
    <property type="entry name" value="Nucleotide-diphossugar_trans"/>
</dbReference>
<dbReference type="RefSeq" id="WP_378266603.1">
    <property type="nucleotide sequence ID" value="NZ_JBHUKR010000009.1"/>
</dbReference>
<dbReference type="EMBL" id="JBHUKR010000009">
    <property type="protein sequence ID" value="MFD2418585.1"/>
    <property type="molecule type" value="Genomic_DNA"/>
</dbReference>
<sequence length="253" mass="27358">MPRLITVLTPVFDGGHHHLRETYASLCAQELPSGWEWEWCLQEDGRTGVPASVLPDDPRISSGTGLPGRAGVARTMALARTRGTLVRTLDADDLLLPGALARDIETLARVAWCTSAGLDLHPDGTTTAGPYDPPPGPLPDDLFLTEQRHDRLSVLAANFAAHTDLVRALGGWPALSGAETVGLLLAAEAVTPGEFIAEPSMLYRKHDGQTTASSHYWEADESRARLQIVLDRARVLRLLDWKWPDDLGVAPGP</sequence>
<dbReference type="SUPFAM" id="SSF53448">
    <property type="entry name" value="Nucleotide-diphospho-sugar transferases"/>
    <property type="match status" value="1"/>
</dbReference>
<protein>
    <submittedName>
        <fullName evidence="1">Glycosyltransferase family 2 protein</fullName>
    </submittedName>
</protein>
<reference evidence="2" key="1">
    <citation type="journal article" date="2019" name="Int. J. Syst. Evol. Microbiol.">
        <title>The Global Catalogue of Microorganisms (GCM) 10K type strain sequencing project: providing services to taxonomists for standard genome sequencing and annotation.</title>
        <authorList>
            <consortium name="The Broad Institute Genomics Platform"/>
            <consortium name="The Broad Institute Genome Sequencing Center for Infectious Disease"/>
            <person name="Wu L."/>
            <person name="Ma J."/>
        </authorList>
    </citation>
    <scope>NUCLEOTIDE SEQUENCE [LARGE SCALE GENOMIC DNA]</scope>
    <source>
        <strain evidence="2">CGMCC 4.7645</strain>
    </source>
</reference>
<gene>
    <name evidence="1" type="ORF">ACFSXZ_19875</name>
</gene>
<evidence type="ECO:0000313" key="2">
    <source>
        <dbReference type="Proteomes" id="UP001597417"/>
    </source>
</evidence>
<proteinExistence type="predicted"/>
<keyword evidence="2" id="KW-1185">Reference proteome</keyword>
<dbReference type="Proteomes" id="UP001597417">
    <property type="component" value="Unassembled WGS sequence"/>
</dbReference>
<evidence type="ECO:0000313" key="1">
    <source>
        <dbReference type="EMBL" id="MFD2418585.1"/>
    </source>
</evidence>
<comment type="caution">
    <text evidence="1">The sequence shown here is derived from an EMBL/GenBank/DDBJ whole genome shotgun (WGS) entry which is preliminary data.</text>
</comment>
<name>A0ABW5FWH1_9PSEU</name>